<keyword evidence="5" id="KW-1185">Reference proteome</keyword>
<evidence type="ECO:0000256" key="2">
    <source>
        <dbReference type="ARBA" id="ARBA00022737"/>
    </source>
</evidence>
<keyword evidence="2" id="KW-0677">Repeat</keyword>
<protein>
    <submittedName>
        <fullName evidence="4">Sulfurtransferase</fullName>
    </submittedName>
</protein>
<dbReference type="SMART" id="SM00450">
    <property type="entry name" value="RHOD"/>
    <property type="match status" value="2"/>
</dbReference>
<gene>
    <name evidence="4" type="ORF">ES676_04575</name>
</gene>
<proteinExistence type="predicted"/>
<dbReference type="Pfam" id="PF00581">
    <property type="entry name" value="Rhodanese"/>
    <property type="match status" value="2"/>
</dbReference>
<sequence length="276" mass="30725">MFKVTLSEPVVSVDWLYRQLKAENLIIFDASIPKITETNNTVSKDIQLPNAQFLNLKECFSDVSSAFPNTIPSAEQFQTEARKLGVNADSAIVVYDDKGIYSSARVWWLFKTFGHNNIAVLDGGLPEWLAQNYPTETSNSNAKPIGDFETHFNPDNVTYFKDLEKLSHSEKHTIVDARSAARFYSQIPEPRAGLRSGTIPNSKNMPFEVCLENGKLKPKAELQEVFKALSTKENTVVFSCGSGLTACILDLAANVANYKDTTVYDGSWTEYGTLTQ</sequence>
<dbReference type="CDD" id="cd01449">
    <property type="entry name" value="TST_Repeat_2"/>
    <property type="match status" value="1"/>
</dbReference>
<dbReference type="EMBL" id="VSKM01000004">
    <property type="protein sequence ID" value="TYB76623.1"/>
    <property type="molecule type" value="Genomic_DNA"/>
</dbReference>
<dbReference type="SUPFAM" id="SSF52821">
    <property type="entry name" value="Rhodanese/Cell cycle control phosphatase"/>
    <property type="match status" value="2"/>
</dbReference>
<dbReference type="InterPro" id="IPR036873">
    <property type="entry name" value="Rhodanese-like_dom_sf"/>
</dbReference>
<dbReference type="Gene3D" id="3.40.250.10">
    <property type="entry name" value="Rhodanese-like domain"/>
    <property type="match status" value="2"/>
</dbReference>
<evidence type="ECO:0000259" key="3">
    <source>
        <dbReference type="PROSITE" id="PS50206"/>
    </source>
</evidence>
<dbReference type="PANTHER" id="PTHR11364">
    <property type="entry name" value="THIOSULFATE SULFERTANSFERASE"/>
    <property type="match status" value="1"/>
</dbReference>
<dbReference type="RefSeq" id="WP_148368860.1">
    <property type="nucleotide sequence ID" value="NZ_VSKM01000004.1"/>
</dbReference>
<name>A0A8H2LDL6_9FLAO</name>
<dbReference type="Proteomes" id="UP000323324">
    <property type="component" value="Unassembled WGS sequence"/>
</dbReference>
<organism evidence="4 5">
    <name type="scientific">Bizionia saleffrena</name>
    <dbReference type="NCBI Taxonomy" id="291189"/>
    <lineage>
        <taxon>Bacteria</taxon>
        <taxon>Pseudomonadati</taxon>
        <taxon>Bacteroidota</taxon>
        <taxon>Flavobacteriia</taxon>
        <taxon>Flavobacteriales</taxon>
        <taxon>Flavobacteriaceae</taxon>
        <taxon>Bizionia</taxon>
    </lineage>
</organism>
<evidence type="ECO:0000313" key="5">
    <source>
        <dbReference type="Proteomes" id="UP000323324"/>
    </source>
</evidence>
<evidence type="ECO:0000313" key="4">
    <source>
        <dbReference type="EMBL" id="TYB76623.1"/>
    </source>
</evidence>
<dbReference type="PROSITE" id="PS50206">
    <property type="entry name" value="RHODANESE_3"/>
    <property type="match status" value="2"/>
</dbReference>
<feature type="domain" description="Rhodanese" evidence="3">
    <location>
        <begin position="168"/>
        <end position="276"/>
    </location>
</feature>
<feature type="domain" description="Rhodanese" evidence="3">
    <location>
        <begin position="48"/>
        <end position="137"/>
    </location>
</feature>
<evidence type="ECO:0000256" key="1">
    <source>
        <dbReference type="ARBA" id="ARBA00022679"/>
    </source>
</evidence>
<dbReference type="AlphaFoldDB" id="A0A8H2LDL6"/>
<accession>A0A8H2LDL6</accession>
<dbReference type="InterPro" id="IPR045078">
    <property type="entry name" value="TST/MPST-like"/>
</dbReference>
<reference evidence="4 5" key="1">
    <citation type="submission" date="2019-08" db="EMBL/GenBank/DDBJ databases">
        <title>Genomes of Antarctic Bizionia species.</title>
        <authorList>
            <person name="Bowman J.P."/>
        </authorList>
    </citation>
    <scope>NUCLEOTIDE SEQUENCE [LARGE SCALE GENOMIC DNA]</scope>
    <source>
        <strain evidence="4 5">HFD</strain>
    </source>
</reference>
<dbReference type="PANTHER" id="PTHR11364:SF27">
    <property type="entry name" value="SULFURTRANSFERASE"/>
    <property type="match status" value="1"/>
</dbReference>
<keyword evidence="1 4" id="KW-0808">Transferase</keyword>
<comment type="caution">
    <text evidence="4">The sequence shown here is derived from an EMBL/GenBank/DDBJ whole genome shotgun (WGS) entry which is preliminary data.</text>
</comment>
<dbReference type="InterPro" id="IPR001763">
    <property type="entry name" value="Rhodanese-like_dom"/>
</dbReference>
<dbReference type="GO" id="GO:0004792">
    <property type="term" value="F:thiosulfate-cyanide sulfurtransferase activity"/>
    <property type="evidence" value="ECO:0007669"/>
    <property type="project" value="TreeGrafter"/>
</dbReference>
<dbReference type="CDD" id="cd01448">
    <property type="entry name" value="TST_Repeat_1"/>
    <property type="match status" value="1"/>
</dbReference>